<dbReference type="GO" id="GO:0016616">
    <property type="term" value="F:oxidoreductase activity, acting on the CH-OH group of donors, NAD or NADP as acceptor"/>
    <property type="evidence" value="ECO:0007669"/>
    <property type="project" value="TreeGrafter"/>
</dbReference>
<keyword evidence="2" id="KW-0560">Oxidoreductase</keyword>
<comment type="similarity">
    <text evidence="1">Belongs to the short-chain dehydrogenases/reductases (SDR) family.</text>
</comment>
<comment type="caution">
    <text evidence="4">The sequence shown here is derived from an EMBL/GenBank/DDBJ whole genome shotgun (WGS) entry which is preliminary data.</text>
</comment>
<dbReference type="InterPro" id="IPR002347">
    <property type="entry name" value="SDR_fam"/>
</dbReference>
<accession>A0A1X1XGJ5</accession>
<evidence type="ECO:0000256" key="1">
    <source>
        <dbReference type="ARBA" id="ARBA00006484"/>
    </source>
</evidence>
<protein>
    <recommendedName>
        <fullName evidence="6">SDR family oxidoreductase</fullName>
    </recommendedName>
</protein>
<dbReference type="PANTHER" id="PTHR42760:SF133">
    <property type="entry name" value="3-OXOACYL-[ACYL-CARRIER-PROTEIN] REDUCTASE"/>
    <property type="match status" value="1"/>
</dbReference>
<reference evidence="4 5" key="1">
    <citation type="submission" date="2016-01" db="EMBL/GenBank/DDBJ databases">
        <title>The new phylogeny of the genus Mycobacterium.</title>
        <authorList>
            <person name="Tarcisio F."/>
            <person name="Conor M."/>
            <person name="Antonella G."/>
            <person name="Elisabetta G."/>
            <person name="Giulia F.S."/>
            <person name="Sara T."/>
            <person name="Anna F."/>
            <person name="Clotilde B."/>
            <person name="Roberto B."/>
            <person name="Veronica D.S."/>
            <person name="Fabio R."/>
            <person name="Monica P."/>
            <person name="Olivier J."/>
            <person name="Enrico T."/>
            <person name="Nicola S."/>
        </authorList>
    </citation>
    <scope>NUCLEOTIDE SEQUENCE [LARGE SCALE GENOMIC DNA]</scope>
    <source>
        <strain evidence="4 5">DSM 44160</strain>
    </source>
</reference>
<dbReference type="Proteomes" id="UP000193928">
    <property type="component" value="Unassembled WGS sequence"/>
</dbReference>
<dbReference type="InterPro" id="IPR036291">
    <property type="entry name" value="NAD(P)-bd_dom_sf"/>
</dbReference>
<dbReference type="CDD" id="cd05233">
    <property type="entry name" value="SDR_c"/>
    <property type="match status" value="1"/>
</dbReference>
<dbReference type="PANTHER" id="PTHR42760">
    <property type="entry name" value="SHORT-CHAIN DEHYDROGENASES/REDUCTASES FAMILY MEMBER"/>
    <property type="match status" value="1"/>
</dbReference>
<keyword evidence="5" id="KW-1185">Reference proteome</keyword>
<keyword evidence="3" id="KW-1133">Transmembrane helix</keyword>
<sequence>MNTPVPALDLSGTRAVVVGGNSGIGLATAGALLSQGCLVRITGRDPATMDNALASLTPWSDAVTGQCFDINDRVRSQEFLDAIRNEWGTMDLLVNCAGISRRAAPQELIDDHWDEVVATNLSSQFKFVRDAYPLLRGHQRAARVVLIGSMTSIFGTAIGAAYAASKGGVVQLARSLAAAWAGDNILVNAVLPGWVRTPLTDAGRLSHPDYYSRIDERIPLGRWAEPGDIADVILFLCSDLSRYITGSALTVDGGLSGVF</sequence>
<dbReference type="SUPFAM" id="SSF51735">
    <property type="entry name" value="NAD(P)-binding Rossmann-fold domains"/>
    <property type="match status" value="1"/>
</dbReference>
<dbReference type="PRINTS" id="PR00080">
    <property type="entry name" value="SDRFAMILY"/>
</dbReference>
<dbReference type="Pfam" id="PF13561">
    <property type="entry name" value="adh_short_C2"/>
    <property type="match status" value="1"/>
</dbReference>
<dbReference type="InterPro" id="IPR020904">
    <property type="entry name" value="Sc_DH/Rdtase_CS"/>
</dbReference>
<name>A0A1X1XGJ5_MYCGO</name>
<evidence type="ECO:0000256" key="3">
    <source>
        <dbReference type="SAM" id="Phobius"/>
    </source>
</evidence>
<proteinExistence type="inferred from homology"/>
<dbReference type="AlphaFoldDB" id="A0A1X1XGJ5"/>
<dbReference type="PRINTS" id="PR00081">
    <property type="entry name" value="GDHRDH"/>
</dbReference>
<gene>
    <name evidence="4" type="ORF">AWC08_11465</name>
</gene>
<feature type="transmembrane region" description="Helical" evidence="3">
    <location>
        <begin position="144"/>
        <end position="164"/>
    </location>
</feature>
<dbReference type="RefSeq" id="WP_069433618.1">
    <property type="nucleotide sequence ID" value="NZ_JACKSU010000043.1"/>
</dbReference>
<evidence type="ECO:0000313" key="5">
    <source>
        <dbReference type="Proteomes" id="UP000193928"/>
    </source>
</evidence>
<dbReference type="PROSITE" id="PS00061">
    <property type="entry name" value="ADH_SHORT"/>
    <property type="match status" value="1"/>
</dbReference>
<dbReference type="EMBL" id="LQOY01000003">
    <property type="protein sequence ID" value="ORV97838.1"/>
    <property type="molecule type" value="Genomic_DNA"/>
</dbReference>
<evidence type="ECO:0000313" key="4">
    <source>
        <dbReference type="EMBL" id="ORV97838.1"/>
    </source>
</evidence>
<dbReference type="Gene3D" id="3.40.50.720">
    <property type="entry name" value="NAD(P)-binding Rossmann-like Domain"/>
    <property type="match status" value="1"/>
</dbReference>
<dbReference type="FunFam" id="3.40.50.720:FF:000084">
    <property type="entry name" value="Short-chain dehydrogenase reductase"/>
    <property type="match status" value="1"/>
</dbReference>
<evidence type="ECO:0008006" key="6">
    <source>
        <dbReference type="Google" id="ProtNLM"/>
    </source>
</evidence>
<keyword evidence="3" id="KW-0812">Transmembrane</keyword>
<organism evidence="4 5">
    <name type="scientific">Mycobacterium gordonae</name>
    <dbReference type="NCBI Taxonomy" id="1778"/>
    <lineage>
        <taxon>Bacteria</taxon>
        <taxon>Bacillati</taxon>
        <taxon>Actinomycetota</taxon>
        <taxon>Actinomycetes</taxon>
        <taxon>Mycobacteriales</taxon>
        <taxon>Mycobacteriaceae</taxon>
        <taxon>Mycobacterium</taxon>
    </lineage>
</organism>
<keyword evidence="3" id="KW-0472">Membrane</keyword>
<evidence type="ECO:0000256" key="2">
    <source>
        <dbReference type="ARBA" id="ARBA00023002"/>
    </source>
</evidence>